<dbReference type="AlphaFoldDB" id="A0A164G6Y4"/>
<keyword evidence="1" id="KW-0975">Bacterial flagellum</keyword>
<organism evidence="3 4">
    <name type="scientific">Daphnia magna</name>
    <dbReference type="NCBI Taxonomy" id="35525"/>
    <lineage>
        <taxon>Eukaryota</taxon>
        <taxon>Metazoa</taxon>
        <taxon>Ecdysozoa</taxon>
        <taxon>Arthropoda</taxon>
        <taxon>Crustacea</taxon>
        <taxon>Branchiopoda</taxon>
        <taxon>Diplostraca</taxon>
        <taxon>Cladocera</taxon>
        <taxon>Anomopoda</taxon>
        <taxon>Daphniidae</taxon>
        <taxon>Daphnia</taxon>
    </lineage>
</organism>
<protein>
    <recommendedName>
        <fullName evidence="2">Flagellin C-terminal domain-containing protein</fullName>
    </recommendedName>
</protein>
<dbReference type="PANTHER" id="PTHR42792:SF2">
    <property type="entry name" value="FLAGELLIN"/>
    <property type="match status" value="1"/>
</dbReference>
<feature type="non-terminal residue" evidence="3">
    <location>
        <position position="1"/>
    </location>
</feature>
<dbReference type="Gene3D" id="6.10.10.10">
    <property type="entry name" value="Flagellar export chaperone, C-terminal domain"/>
    <property type="match status" value="1"/>
</dbReference>
<reference evidence="3 4" key="1">
    <citation type="submission" date="2016-03" db="EMBL/GenBank/DDBJ databases">
        <title>EvidentialGene: Evidence-directed Construction of Genes on Genomes.</title>
        <authorList>
            <person name="Gilbert D.G."/>
            <person name="Choi J.-H."/>
            <person name="Mockaitis K."/>
            <person name="Colbourne J."/>
            <person name="Pfrender M."/>
        </authorList>
    </citation>
    <scope>NUCLEOTIDE SEQUENCE [LARGE SCALE GENOMIC DNA]</scope>
    <source>
        <strain evidence="3 4">Xinb3</strain>
        <tissue evidence="3">Complete organism</tissue>
    </source>
</reference>
<dbReference type="Pfam" id="PF00700">
    <property type="entry name" value="Flagellin_C"/>
    <property type="match status" value="1"/>
</dbReference>
<dbReference type="PANTHER" id="PTHR42792">
    <property type="entry name" value="FLAGELLIN"/>
    <property type="match status" value="1"/>
</dbReference>
<gene>
    <name evidence="3" type="ORF">APZ42_005904</name>
</gene>
<dbReference type="Proteomes" id="UP000076858">
    <property type="component" value="Unassembled WGS sequence"/>
</dbReference>
<accession>A0A164G6Y4</accession>
<comment type="caution">
    <text evidence="3">The sequence shown here is derived from an EMBL/GenBank/DDBJ whole genome shotgun (WGS) entry which is preliminary data.</text>
</comment>
<evidence type="ECO:0000313" key="3">
    <source>
        <dbReference type="EMBL" id="KZR98599.1"/>
    </source>
</evidence>
<dbReference type="InterPro" id="IPR042187">
    <property type="entry name" value="Flagellin_C_sub2"/>
</dbReference>
<evidence type="ECO:0000259" key="2">
    <source>
        <dbReference type="Pfam" id="PF00700"/>
    </source>
</evidence>
<dbReference type="InterPro" id="IPR046358">
    <property type="entry name" value="Flagellin_C"/>
</dbReference>
<dbReference type="GO" id="GO:0005198">
    <property type="term" value="F:structural molecule activity"/>
    <property type="evidence" value="ECO:0007669"/>
    <property type="project" value="InterPro"/>
</dbReference>
<dbReference type="Gene3D" id="1.20.1330.10">
    <property type="entry name" value="f41 fragment of flagellin, N-terminal domain"/>
    <property type="match status" value="1"/>
</dbReference>
<evidence type="ECO:0000256" key="1">
    <source>
        <dbReference type="ARBA" id="ARBA00023143"/>
    </source>
</evidence>
<sequence length="111" mass="11934">VDEGALKNIQSLTVLNNTDSNESLRELDVALNRISTERAGLGAVMNRLTYAVDNLANVSQNTSESRSRILDTDYAKASSELARTQIISQAATAMLAQANQSPQSVLKLLQG</sequence>
<evidence type="ECO:0000313" key="4">
    <source>
        <dbReference type="Proteomes" id="UP000076858"/>
    </source>
</evidence>
<keyword evidence="4" id="KW-1185">Reference proteome</keyword>
<dbReference type="STRING" id="35525.A0A164G6Y4"/>
<dbReference type="InterPro" id="IPR001492">
    <property type="entry name" value="Flagellin"/>
</dbReference>
<name>A0A164G6Y4_9CRUS</name>
<feature type="domain" description="Flagellin C-terminal" evidence="2">
    <location>
        <begin position="26"/>
        <end position="109"/>
    </location>
</feature>
<dbReference type="EMBL" id="LRGB01016444">
    <property type="protein sequence ID" value="KZR98599.1"/>
    <property type="molecule type" value="Genomic_DNA"/>
</dbReference>
<dbReference type="SUPFAM" id="SSF64518">
    <property type="entry name" value="Phase 1 flagellin"/>
    <property type="match status" value="1"/>
</dbReference>
<proteinExistence type="predicted"/>